<dbReference type="EMBL" id="BLLF01000934">
    <property type="protein sequence ID" value="GFH16025.1"/>
    <property type="molecule type" value="Genomic_DNA"/>
</dbReference>
<evidence type="ECO:0000313" key="2">
    <source>
        <dbReference type="Proteomes" id="UP000485058"/>
    </source>
</evidence>
<accession>A0A699Z377</accession>
<sequence length="70" mass="7931">MPPREQAQPLVVAGVSGLSGAARNAERRPPGPIRWRSSLRNTIYDVLSSKKDWVETESETEWDFFWADKG</sequence>
<proteinExistence type="predicted"/>
<comment type="caution">
    <text evidence="1">The sequence shown here is derived from an EMBL/GenBank/DDBJ whole genome shotgun (WGS) entry which is preliminary data.</text>
</comment>
<evidence type="ECO:0000313" key="1">
    <source>
        <dbReference type="EMBL" id="GFH16025.1"/>
    </source>
</evidence>
<name>A0A699Z377_HAELA</name>
<dbReference type="Proteomes" id="UP000485058">
    <property type="component" value="Unassembled WGS sequence"/>
</dbReference>
<gene>
    <name evidence="1" type="ORF">HaLaN_12369</name>
</gene>
<protein>
    <submittedName>
        <fullName evidence="1">Uncharacterized protein</fullName>
    </submittedName>
</protein>
<dbReference type="AlphaFoldDB" id="A0A699Z377"/>
<reference evidence="1 2" key="1">
    <citation type="submission" date="2020-02" db="EMBL/GenBank/DDBJ databases">
        <title>Draft genome sequence of Haematococcus lacustris strain NIES-144.</title>
        <authorList>
            <person name="Morimoto D."/>
            <person name="Nakagawa S."/>
            <person name="Yoshida T."/>
            <person name="Sawayama S."/>
        </authorList>
    </citation>
    <scope>NUCLEOTIDE SEQUENCE [LARGE SCALE GENOMIC DNA]</scope>
    <source>
        <strain evidence="1 2">NIES-144</strain>
    </source>
</reference>
<keyword evidence="2" id="KW-1185">Reference proteome</keyword>
<organism evidence="1 2">
    <name type="scientific">Haematococcus lacustris</name>
    <name type="common">Green alga</name>
    <name type="synonym">Haematococcus pluvialis</name>
    <dbReference type="NCBI Taxonomy" id="44745"/>
    <lineage>
        <taxon>Eukaryota</taxon>
        <taxon>Viridiplantae</taxon>
        <taxon>Chlorophyta</taxon>
        <taxon>core chlorophytes</taxon>
        <taxon>Chlorophyceae</taxon>
        <taxon>CS clade</taxon>
        <taxon>Chlamydomonadales</taxon>
        <taxon>Haematococcaceae</taxon>
        <taxon>Haematococcus</taxon>
    </lineage>
</organism>